<dbReference type="EMBL" id="NIVC01000099">
    <property type="protein sequence ID" value="PAA91002.1"/>
    <property type="molecule type" value="Genomic_DNA"/>
</dbReference>
<proteinExistence type="predicted"/>
<sequence>MAKQKEELLQDKLAQLHSLLKKAVKEKNSSDITIDSINKICEKVRTESRVQSQTKNKLQALYMQAMNDAETEQECLKKALDLIVEIRELKESLSKYSAPTVVRRGVLMSLLQEAARTLPLWVGEPGHEAPPLCGSRAPDPSYICQPRDKIAALVREDGEDNWILAEVIKYQWTNGRYHVADVDAEEGKERHSLPKTSVIPLPLWKANPETNPEAIFKKGEMVLALYPQTTCFYRALVDEPPTSVHEDYQLFFEDPSYPEGIAPSLAVPQRYVIPLRDEQNA</sequence>
<dbReference type="InterPro" id="IPR037802">
    <property type="entry name" value="SGF29"/>
</dbReference>
<evidence type="ECO:0000256" key="2">
    <source>
        <dbReference type="ARBA" id="ARBA00023015"/>
    </source>
</evidence>
<protein>
    <recommendedName>
        <fullName evidence="5">SGF29 C-terminal domain-containing protein</fullName>
    </recommendedName>
</protein>
<keyword evidence="2" id="KW-0805">Transcription regulation</keyword>
<gene>
    <name evidence="8" type="ORF">BOX15_Mlig022741g1</name>
    <name evidence="7" type="ORF">BOX15_Mlig022741g2</name>
    <name evidence="6" type="ORF">BOX15_Mlig022741g3</name>
    <name evidence="9" type="ORF">BOX15_Mlig022741g4</name>
</gene>
<dbReference type="AlphaFoldDB" id="A0A267GSP6"/>
<dbReference type="STRING" id="282301.A0A267GSP6"/>
<keyword evidence="4" id="KW-0539">Nucleus</keyword>
<comment type="caution">
    <text evidence="8">The sequence shown here is derived from an EMBL/GenBank/DDBJ whole genome shotgun (WGS) entry which is preliminary data.</text>
</comment>
<comment type="subcellular location">
    <subcellularLocation>
        <location evidence="1">Nucleus</location>
    </subcellularLocation>
</comment>
<evidence type="ECO:0000256" key="3">
    <source>
        <dbReference type="ARBA" id="ARBA00023163"/>
    </source>
</evidence>
<evidence type="ECO:0000256" key="1">
    <source>
        <dbReference type="ARBA" id="ARBA00004123"/>
    </source>
</evidence>
<dbReference type="Pfam" id="PF07039">
    <property type="entry name" value="SGF29_Tudor"/>
    <property type="match status" value="1"/>
</dbReference>
<dbReference type="Gene3D" id="2.30.30.140">
    <property type="match status" value="2"/>
</dbReference>
<dbReference type="GO" id="GO:0005634">
    <property type="term" value="C:nucleus"/>
    <property type="evidence" value="ECO:0007669"/>
    <property type="project" value="UniProtKB-SubCell"/>
</dbReference>
<keyword evidence="10" id="KW-1185">Reference proteome</keyword>
<evidence type="ECO:0000313" key="9">
    <source>
        <dbReference type="EMBL" id="PAA91002.1"/>
    </source>
</evidence>
<organism evidence="8 10">
    <name type="scientific">Macrostomum lignano</name>
    <dbReference type="NCBI Taxonomy" id="282301"/>
    <lineage>
        <taxon>Eukaryota</taxon>
        <taxon>Metazoa</taxon>
        <taxon>Spiralia</taxon>
        <taxon>Lophotrochozoa</taxon>
        <taxon>Platyhelminthes</taxon>
        <taxon>Rhabditophora</taxon>
        <taxon>Macrostomorpha</taxon>
        <taxon>Macrostomida</taxon>
        <taxon>Macrostomidae</taxon>
        <taxon>Macrostomum</taxon>
    </lineage>
</organism>
<dbReference type="Proteomes" id="UP000215902">
    <property type="component" value="Unassembled WGS sequence"/>
</dbReference>
<dbReference type="PROSITE" id="PS51518">
    <property type="entry name" value="SGF29_C"/>
    <property type="match status" value="1"/>
</dbReference>
<keyword evidence="3" id="KW-0804">Transcription</keyword>
<dbReference type="PANTHER" id="PTHR21539:SF0">
    <property type="entry name" value="SAGA-ASSOCIATED FACTOR 29"/>
    <property type="match status" value="1"/>
</dbReference>
<dbReference type="InterPro" id="IPR047287">
    <property type="entry name" value="Tudor_SGF29_rpt2"/>
</dbReference>
<dbReference type="InterPro" id="IPR047288">
    <property type="entry name" value="Tudor_SGF29_rpt1"/>
</dbReference>
<evidence type="ECO:0000313" key="6">
    <source>
        <dbReference type="EMBL" id="PAA46652.1"/>
    </source>
</evidence>
<accession>A0A267GSP6</accession>
<reference evidence="8 10" key="1">
    <citation type="submission" date="2017-06" db="EMBL/GenBank/DDBJ databases">
        <title>A platform for efficient transgenesis in Macrostomum lignano, a flatworm model organism for stem cell research.</title>
        <authorList>
            <person name="Berezikov E."/>
        </authorList>
    </citation>
    <scope>NUCLEOTIDE SEQUENCE [LARGE SCALE GENOMIC DNA]</scope>
    <source>
        <strain evidence="8">DV1</strain>
        <tissue evidence="8">Whole organism</tissue>
    </source>
</reference>
<dbReference type="OrthoDB" id="10265994at2759"/>
<dbReference type="CDD" id="cd20394">
    <property type="entry name" value="Tudor_SGF29_rpt2"/>
    <property type="match status" value="1"/>
</dbReference>
<dbReference type="EMBL" id="NIVC01004758">
    <property type="protein sequence ID" value="PAA46652.1"/>
    <property type="molecule type" value="Genomic_DNA"/>
</dbReference>
<evidence type="ECO:0000313" key="8">
    <source>
        <dbReference type="EMBL" id="PAA89033.1"/>
    </source>
</evidence>
<evidence type="ECO:0000256" key="4">
    <source>
        <dbReference type="ARBA" id="ARBA00023242"/>
    </source>
</evidence>
<dbReference type="InterPro" id="IPR010750">
    <property type="entry name" value="SGF29_tudor-like_dom"/>
</dbReference>
<evidence type="ECO:0000259" key="5">
    <source>
        <dbReference type="PROSITE" id="PS51518"/>
    </source>
</evidence>
<evidence type="ECO:0000313" key="10">
    <source>
        <dbReference type="Proteomes" id="UP000215902"/>
    </source>
</evidence>
<evidence type="ECO:0000313" key="7">
    <source>
        <dbReference type="EMBL" id="PAA62485.1"/>
    </source>
</evidence>
<dbReference type="FunFam" id="2.30.30.140:FF:000026">
    <property type="entry name" value="SAGA-associated factor 29 homolog"/>
    <property type="match status" value="1"/>
</dbReference>
<dbReference type="EMBL" id="NIVC01001933">
    <property type="protein sequence ID" value="PAA62485.1"/>
    <property type="molecule type" value="Genomic_DNA"/>
</dbReference>
<dbReference type="PANTHER" id="PTHR21539">
    <property type="entry name" value="SAGA-ASSOCIATED FACTOR 29"/>
    <property type="match status" value="1"/>
</dbReference>
<dbReference type="GO" id="GO:0000124">
    <property type="term" value="C:SAGA complex"/>
    <property type="evidence" value="ECO:0007669"/>
    <property type="project" value="InterPro"/>
</dbReference>
<feature type="domain" description="SGF29 C-terminal" evidence="5">
    <location>
        <begin position="140"/>
        <end position="281"/>
    </location>
</feature>
<name>A0A267GSP6_9PLAT</name>
<dbReference type="CDD" id="cd20393">
    <property type="entry name" value="Tudor_SGF29_rpt1"/>
    <property type="match status" value="1"/>
</dbReference>
<dbReference type="EMBL" id="NIVC01000168">
    <property type="protein sequence ID" value="PAA89033.1"/>
    <property type="molecule type" value="Genomic_DNA"/>
</dbReference>